<keyword evidence="2" id="KW-1185">Reference proteome</keyword>
<reference evidence="1" key="1">
    <citation type="submission" date="2021-04" db="EMBL/GenBank/DDBJ databases">
        <title>Genome based classification of Actinospica acidithermotolerans sp. nov., an actinobacterium isolated from an Indonesian hot spring.</title>
        <authorList>
            <person name="Kusuma A.B."/>
            <person name="Putra K.E."/>
            <person name="Nafisah S."/>
            <person name="Loh J."/>
            <person name="Nouioui I."/>
            <person name="Goodfellow M."/>
        </authorList>
    </citation>
    <scope>NUCLEOTIDE SEQUENCE</scope>
    <source>
        <strain evidence="1">CSCA 57</strain>
    </source>
</reference>
<accession>A0A941EWV3</accession>
<proteinExistence type="predicted"/>
<name>A0A941EWV3_9ACTN</name>
<dbReference type="Gene3D" id="1.10.260.40">
    <property type="entry name" value="lambda repressor-like DNA-binding domains"/>
    <property type="match status" value="1"/>
</dbReference>
<protein>
    <submittedName>
        <fullName evidence="1">Uncharacterized protein</fullName>
    </submittedName>
</protein>
<dbReference type="RefSeq" id="WP_212534138.1">
    <property type="nucleotide sequence ID" value="NZ_JAGSOG010000569.1"/>
</dbReference>
<gene>
    <name evidence="1" type="ORF">KDL01_41100</name>
</gene>
<organism evidence="1 2">
    <name type="scientific">Actinospica durhamensis</name>
    <dbReference type="NCBI Taxonomy" id="1508375"/>
    <lineage>
        <taxon>Bacteria</taxon>
        <taxon>Bacillati</taxon>
        <taxon>Actinomycetota</taxon>
        <taxon>Actinomycetes</taxon>
        <taxon>Catenulisporales</taxon>
        <taxon>Actinospicaceae</taxon>
        <taxon>Actinospica</taxon>
    </lineage>
</organism>
<dbReference type="EMBL" id="JAGSOG010000569">
    <property type="protein sequence ID" value="MBR7839720.1"/>
    <property type="molecule type" value="Genomic_DNA"/>
</dbReference>
<dbReference type="CDD" id="cd00093">
    <property type="entry name" value="HTH_XRE"/>
    <property type="match status" value="1"/>
</dbReference>
<evidence type="ECO:0000313" key="1">
    <source>
        <dbReference type="EMBL" id="MBR7839720.1"/>
    </source>
</evidence>
<dbReference type="InterPro" id="IPR001387">
    <property type="entry name" value="Cro/C1-type_HTH"/>
</dbReference>
<dbReference type="SUPFAM" id="SSF47413">
    <property type="entry name" value="lambda repressor-like DNA-binding domains"/>
    <property type="match status" value="1"/>
</dbReference>
<dbReference type="InterPro" id="IPR010982">
    <property type="entry name" value="Lambda_DNA-bd_dom_sf"/>
</dbReference>
<dbReference type="GO" id="GO:0003677">
    <property type="term" value="F:DNA binding"/>
    <property type="evidence" value="ECO:0007669"/>
    <property type="project" value="InterPro"/>
</dbReference>
<sequence>MNGYPEKTGLILNGKRLREAREALNMSQAAFARAIQDALRGTAHQEARPTKRLVQKWESGQHATPQPHYQRAITAVTGTPYRNLCHGAPPLDVRTTAQQLRHIHTELFHLSRQLEVIVHNLTLAEL</sequence>
<dbReference type="AlphaFoldDB" id="A0A941EWV3"/>
<dbReference type="Proteomes" id="UP000675781">
    <property type="component" value="Unassembled WGS sequence"/>
</dbReference>
<evidence type="ECO:0000313" key="2">
    <source>
        <dbReference type="Proteomes" id="UP000675781"/>
    </source>
</evidence>
<comment type="caution">
    <text evidence="1">The sequence shown here is derived from an EMBL/GenBank/DDBJ whole genome shotgun (WGS) entry which is preliminary data.</text>
</comment>